<keyword evidence="3" id="KW-0732">Signal</keyword>
<evidence type="ECO:0000313" key="5">
    <source>
        <dbReference type="EMBL" id="ORY25186.1"/>
    </source>
</evidence>
<dbReference type="STRING" id="71784.A0A1Y2ART2"/>
<dbReference type="EMBL" id="MCFC01000060">
    <property type="protein sequence ID" value="ORY25186.1"/>
    <property type="molecule type" value="Genomic_DNA"/>
</dbReference>
<dbReference type="GO" id="GO:0008270">
    <property type="term" value="F:zinc ion binding"/>
    <property type="evidence" value="ECO:0007669"/>
    <property type="project" value="UniProtKB-KW"/>
</dbReference>
<gene>
    <name evidence="5" type="ORF">BCR39DRAFT_545007</name>
</gene>
<evidence type="ECO:0000259" key="4">
    <source>
        <dbReference type="PROSITE" id="PS50157"/>
    </source>
</evidence>
<dbReference type="SMART" id="SM00355">
    <property type="entry name" value="ZnF_C2H2"/>
    <property type="match status" value="3"/>
</dbReference>
<dbReference type="AlphaFoldDB" id="A0A1Y2ART2"/>
<dbReference type="Proteomes" id="UP000193986">
    <property type="component" value="Unassembled WGS sequence"/>
</dbReference>
<feature type="signal peptide" evidence="3">
    <location>
        <begin position="1"/>
        <end position="21"/>
    </location>
</feature>
<feature type="domain" description="C2H2-type" evidence="4">
    <location>
        <begin position="312"/>
        <end position="342"/>
    </location>
</feature>
<feature type="compositionally biased region" description="Basic and acidic residues" evidence="2">
    <location>
        <begin position="84"/>
        <end position="93"/>
    </location>
</feature>
<dbReference type="InterPro" id="IPR013087">
    <property type="entry name" value="Znf_C2H2_type"/>
</dbReference>
<name>A0A1Y2ART2_9TREE</name>
<feature type="region of interest" description="Disordered" evidence="2">
    <location>
        <begin position="512"/>
        <end position="537"/>
    </location>
</feature>
<comment type="caution">
    <text evidence="5">The sequence shown here is derived from an EMBL/GenBank/DDBJ whole genome shotgun (WGS) entry which is preliminary data.</text>
</comment>
<protein>
    <recommendedName>
        <fullName evidence="4">C2H2-type domain-containing protein</fullName>
    </recommendedName>
</protein>
<dbReference type="InParanoid" id="A0A1Y2ART2"/>
<feature type="compositionally biased region" description="Low complexity" evidence="2">
    <location>
        <begin position="485"/>
        <end position="495"/>
    </location>
</feature>
<dbReference type="PROSITE" id="PS00028">
    <property type="entry name" value="ZINC_FINGER_C2H2_1"/>
    <property type="match status" value="2"/>
</dbReference>
<evidence type="ECO:0000256" key="1">
    <source>
        <dbReference type="PROSITE-ProRule" id="PRU00042"/>
    </source>
</evidence>
<sequence>MWWAYELIFTFFLFVAHIVEDRVPKNDALSRIGVFPGDIEVGVAAAVQGRKDSEEEKEEEGYTSRRIEIQDGRKIVSSQRGLTKRYEQGKTEIEMGGADLQQDDGPREQWGWDTQELSSNWEDDPSWTIPDDSYKSERRTNRQSSDYDNKRSRSPRLHTHERPTHLDSRTRSKVFTPKVKTAFCHPCHRVFPHLVALKQHEAAVHLDQPSHSPRAKHSVDMEDQSPVCDVCLEMFSLRLQVRQHKKAKHPWSLLCSTHLITFPNAFMALKHYQRQHGCKDVPALRIQEVLDELKANSNRNEPADELDIQRPLICGECNETFLSAESLHTHSVSPLAHSTKDTDNSLHFPPLPMAPASVLSPKHLVDQFDTSMTYGQIDVDQDLPSFDFPDLSNLPSSDASGPSLSEQSVDVNLLSPEHTGEETAMSNNSKMAAQDAAHQLNIAAVSRMAGDHSASQVTYNRSSRTAGQWKDHNQSTSMRAEPITRPNRSSPPSRSATFHNWIAHEDVHLPSFEMPTQDKPFAPYSDSEPSDSTLRPLSIGTIPRHVRARPTPRVASVTASAWTKPLAGATPIAQAATLKDIAIARKGKVKMPKVDKTAAIQPIFDSGWTQVPTTLVVGARTMGGQSKKVDDSWGGVSTFVSDQSQVVVSGEEDPYGGW</sequence>
<feature type="region of interest" description="Disordered" evidence="2">
    <location>
        <begin position="78"/>
        <end position="172"/>
    </location>
</feature>
<dbReference type="OrthoDB" id="2565094at2759"/>
<feature type="compositionally biased region" description="Basic and acidic residues" evidence="2">
    <location>
        <begin position="132"/>
        <end position="151"/>
    </location>
</feature>
<keyword evidence="6" id="KW-1185">Reference proteome</keyword>
<keyword evidence="1" id="KW-0479">Metal-binding</keyword>
<evidence type="ECO:0000256" key="3">
    <source>
        <dbReference type="SAM" id="SignalP"/>
    </source>
</evidence>
<keyword evidence="1" id="KW-0863">Zinc-finger</keyword>
<reference evidence="5 6" key="1">
    <citation type="submission" date="2016-07" db="EMBL/GenBank/DDBJ databases">
        <title>Pervasive Adenine N6-methylation of Active Genes in Fungi.</title>
        <authorList>
            <consortium name="DOE Joint Genome Institute"/>
            <person name="Mondo S.J."/>
            <person name="Dannebaum R.O."/>
            <person name="Kuo R.C."/>
            <person name="Labutti K."/>
            <person name="Haridas S."/>
            <person name="Kuo A."/>
            <person name="Salamov A."/>
            <person name="Ahrendt S.R."/>
            <person name="Lipzen A."/>
            <person name="Sullivan W."/>
            <person name="Andreopoulos W.B."/>
            <person name="Clum A."/>
            <person name="Lindquist E."/>
            <person name="Daum C."/>
            <person name="Ramamoorthy G.K."/>
            <person name="Gryganskyi A."/>
            <person name="Culley D."/>
            <person name="Magnuson J.K."/>
            <person name="James T.Y."/>
            <person name="O'Malley M.A."/>
            <person name="Stajich J.E."/>
            <person name="Spatafora J.W."/>
            <person name="Visel A."/>
            <person name="Grigoriev I.V."/>
        </authorList>
    </citation>
    <scope>NUCLEOTIDE SEQUENCE [LARGE SCALE GENOMIC DNA]</scope>
    <source>
        <strain evidence="5 6">68-887.2</strain>
    </source>
</reference>
<feature type="compositionally biased region" description="Polar residues" evidence="2">
    <location>
        <begin position="393"/>
        <end position="408"/>
    </location>
</feature>
<proteinExistence type="predicted"/>
<keyword evidence="1" id="KW-0862">Zinc</keyword>
<dbReference type="PROSITE" id="PS50157">
    <property type="entry name" value="ZINC_FINGER_C2H2_2"/>
    <property type="match status" value="1"/>
</dbReference>
<accession>A0A1Y2ART2</accession>
<evidence type="ECO:0000256" key="2">
    <source>
        <dbReference type="SAM" id="MobiDB-lite"/>
    </source>
</evidence>
<evidence type="ECO:0000313" key="6">
    <source>
        <dbReference type="Proteomes" id="UP000193986"/>
    </source>
</evidence>
<feature type="chain" id="PRO_5012395304" description="C2H2-type domain-containing protein" evidence="3">
    <location>
        <begin position="22"/>
        <end position="658"/>
    </location>
</feature>
<feature type="compositionally biased region" description="Basic and acidic residues" evidence="2">
    <location>
        <begin position="158"/>
        <end position="170"/>
    </location>
</feature>
<feature type="region of interest" description="Disordered" evidence="2">
    <location>
        <begin position="388"/>
        <end position="408"/>
    </location>
</feature>
<feature type="region of interest" description="Disordered" evidence="2">
    <location>
        <begin position="458"/>
        <end position="496"/>
    </location>
</feature>
<organism evidence="5 6">
    <name type="scientific">Naematelia encephala</name>
    <dbReference type="NCBI Taxonomy" id="71784"/>
    <lineage>
        <taxon>Eukaryota</taxon>
        <taxon>Fungi</taxon>
        <taxon>Dikarya</taxon>
        <taxon>Basidiomycota</taxon>
        <taxon>Agaricomycotina</taxon>
        <taxon>Tremellomycetes</taxon>
        <taxon>Tremellales</taxon>
        <taxon>Naemateliaceae</taxon>
        <taxon>Naematelia</taxon>
    </lineage>
</organism>